<comment type="caution">
    <text evidence="1">The sequence shown here is derived from an EMBL/GenBank/DDBJ whole genome shotgun (WGS) entry which is preliminary data.</text>
</comment>
<sequence length="164" mass="18648">MKYLFIAPIILTLSACNQTDSNQQTLQNQVDSLQAKLNNSYKPGFGEFMSSVQVHHAKLWFAGMNQNWKLADFEVGEIQESINGIRKFCTDRPEVQSLPMIDPALDNIKKAIQQQNTTAFKDDYVNLTNTCNSCHQATKHKFNVITVPTSPPFNNQDFKPHNEK</sequence>
<dbReference type="RefSeq" id="WP_104916140.1">
    <property type="nucleotide sequence ID" value="NZ_JAUCQJ010000004.1"/>
</dbReference>
<dbReference type="AlphaFoldDB" id="A0ABD5B7N7"/>
<protein>
    <recommendedName>
        <fullName evidence="3">Cytochrome C</fullName>
    </recommendedName>
</protein>
<dbReference type="PROSITE" id="PS51257">
    <property type="entry name" value="PROKAR_LIPOPROTEIN"/>
    <property type="match status" value="1"/>
</dbReference>
<name>A0ABD5B7N7_ELIMR</name>
<evidence type="ECO:0008006" key="3">
    <source>
        <dbReference type="Google" id="ProtNLM"/>
    </source>
</evidence>
<evidence type="ECO:0000313" key="2">
    <source>
        <dbReference type="Proteomes" id="UP001239265"/>
    </source>
</evidence>
<accession>A0ABD5B7N7</accession>
<evidence type="ECO:0000313" key="1">
    <source>
        <dbReference type="EMBL" id="MDQ8749930.1"/>
    </source>
</evidence>
<reference evidence="1 2" key="1">
    <citation type="submission" date="2023-06" db="EMBL/GenBank/DDBJ databases">
        <title>Nosocomial Elizabethkingia miricola genome.</title>
        <authorList>
            <person name="Morgado S."/>
            <person name="Fonseca E."/>
            <person name="Freitas F."/>
            <person name="Vicente A.C."/>
        </authorList>
    </citation>
    <scope>NUCLEOTIDE SEQUENCE [LARGE SCALE GENOMIC DNA]</scope>
    <source>
        <strain evidence="1 2">EM15</strain>
    </source>
</reference>
<organism evidence="1 2">
    <name type="scientific">Elizabethkingia miricola</name>
    <name type="common">Chryseobacterium miricola</name>
    <dbReference type="NCBI Taxonomy" id="172045"/>
    <lineage>
        <taxon>Bacteria</taxon>
        <taxon>Pseudomonadati</taxon>
        <taxon>Bacteroidota</taxon>
        <taxon>Flavobacteriia</taxon>
        <taxon>Flavobacteriales</taxon>
        <taxon>Weeksellaceae</taxon>
        <taxon>Elizabethkingia</taxon>
    </lineage>
</organism>
<gene>
    <name evidence="1" type="ORF">QT385_14845</name>
</gene>
<dbReference type="Proteomes" id="UP001239265">
    <property type="component" value="Unassembled WGS sequence"/>
</dbReference>
<proteinExistence type="predicted"/>
<dbReference type="EMBL" id="JAUCQJ010000004">
    <property type="protein sequence ID" value="MDQ8749930.1"/>
    <property type="molecule type" value="Genomic_DNA"/>
</dbReference>